<evidence type="ECO:0000259" key="16">
    <source>
        <dbReference type="Pfam" id="PF00501"/>
    </source>
</evidence>
<keyword evidence="6 14" id="KW-0443">Lipid metabolism</keyword>
<dbReference type="GO" id="GO:0047676">
    <property type="term" value="F:arachidonate-CoA ligase activity"/>
    <property type="evidence" value="ECO:0007669"/>
    <property type="project" value="UniProtKB-EC"/>
</dbReference>
<feature type="non-terminal residue" evidence="17">
    <location>
        <position position="1"/>
    </location>
</feature>
<dbReference type="GO" id="GO:0010747">
    <property type="term" value="P:positive regulation of long-chain fatty acid import across plasma membrane"/>
    <property type="evidence" value="ECO:0007669"/>
    <property type="project" value="TreeGrafter"/>
</dbReference>
<evidence type="ECO:0000256" key="3">
    <source>
        <dbReference type="ARBA" id="ARBA00022741"/>
    </source>
</evidence>
<comment type="catalytic activity">
    <reaction evidence="9">
        <text>12-hydroxy-(5Z,8Z,10E,14Z)-eicosatetraenoate + ATP + CoA = 12-hydroxy-(5Z,8Z,10E,14Z)-eicosatetraenoyl-CoA + AMP + diphosphate</text>
        <dbReference type="Rhea" id="RHEA:52112"/>
        <dbReference type="ChEBI" id="CHEBI:30616"/>
        <dbReference type="ChEBI" id="CHEBI:33019"/>
        <dbReference type="ChEBI" id="CHEBI:57287"/>
        <dbReference type="ChEBI" id="CHEBI:90718"/>
        <dbReference type="ChEBI" id="CHEBI:136408"/>
        <dbReference type="ChEBI" id="CHEBI:456215"/>
    </reaction>
    <physiologicalReaction direction="left-to-right" evidence="9">
        <dbReference type="Rhea" id="RHEA:52113"/>
    </physiologicalReaction>
</comment>
<dbReference type="Proteomes" id="UP000629713">
    <property type="component" value="Unassembled WGS sequence"/>
</dbReference>
<evidence type="ECO:0000256" key="5">
    <source>
        <dbReference type="ARBA" id="ARBA00022840"/>
    </source>
</evidence>
<keyword evidence="15" id="KW-0472">Membrane</keyword>
<keyword evidence="5 14" id="KW-0067">ATP-binding</keyword>
<name>A0A852F1V5_PEUTA</name>
<dbReference type="GO" id="GO:0005783">
    <property type="term" value="C:endoplasmic reticulum"/>
    <property type="evidence" value="ECO:0007669"/>
    <property type="project" value="TreeGrafter"/>
</dbReference>
<comment type="catalytic activity">
    <reaction evidence="12">
        <text>(E)-hexadec-2-enoate + ATP + CoA = (2E)-hexadecenoyl-CoA + AMP + diphosphate</text>
        <dbReference type="Rhea" id="RHEA:36139"/>
        <dbReference type="ChEBI" id="CHEBI:30616"/>
        <dbReference type="ChEBI" id="CHEBI:33019"/>
        <dbReference type="ChEBI" id="CHEBI:57287"/>
        <dbReference type="ChEBI" id="CHEBI:61526"/>
        <dbReference type="ChEBI" id="CHEBI:72745"/>
        <dbReference type="ChEBI" id="CHEBI:456215"/>
    </reaction>
    <physiologicalReaction direction="left-to-right" evidence="12">
        <dbReference type="Rhea" id="RHEA:36140"/>
    </physiologicalReaction>
</comment>
<dbReference type="EMBL" id="WBNO01000068">
    <property type="protein sequence ID" value="NXQ09641.1"/>
    <property type="molecule type" value="Genomic_DNA"/>
</dbReference>
<evidence type="ECO:0000256" key="14">
    <source>
        <dbReference type="RuleBase" id="RU369030"/>
    </source>
</evidence>
<dbReference type="GO" id="GO:0005524">
    <property type="term" value="F:ATP binding"/>
    <property type="evidence" value="ECO:0007669"/>
    <property type="project" value="UniProtKB-KW"/>
</dbReference>
<dbReference type="PANTHER" id="PTHR43272:SF107">
    <property type="entry name" value="LONG-CHAIN-FATTY-ACID--COA LIGASE 5"/>
    <property type="match status" value="1"/>
</dbReference>
<evidence type="ECO:0000313" key="17">
    <source>
        <dbReference type="EMBL" id="NXQ09641.1"/>
    </source>
</evidence>
<keyword evidence="3 14" id="KW-0547">Nucleotide-binding</keyword>
<dbReference type="PROSITE" id="PS00455">
    <property type="entry name" value="AMP_BINDING"/>
    <property type="match status" value="1"/>
</dbReference>
<evidence type="ECO:0000256" key="13">
    <source>
        <dbReference type="ARBA" id="ARBA00049139"/>
    </source>
</evidence>
<dbReference type="Gene3D" id="3.40.50.12780">
    <property type="entry name" value="N-terminal domain of ligase-like"/>
    <property type="match status" value="1"/>
</dbReference>
<comment type="similarity">
    <text evidence="1 14">Belongs to the ATP-dependent AMP-binding enzyme family.</text>
</comment>
<dbReference type="CDD" id="cd05927">
    <property type="entry name" value="LC-FACS_euk"/>
    <property type="match status" value="1"/>
</dbReference>
<dbReference type="GO" id="GO:0005739">
    <property type="term" value="C:mitochondrion"/>
    <property type="evidence" value="ECO:0007669"/>
    <property type="project" value="TreeGrafter"/>
</dbReference>
<evidence type="ECO:0000256" key="8">
    <source>
        <dbReference type="ARBA" id="ARBA00024484"/>
    </source>
</evidence>
<dbReference type="PANTHER" id="PTHR43272">
    <property type="entry name" value="LONG-CHAIN-FATTY-ACID--COA LIGASE"/>
    <property type="match status" value="1"/>
</dbReference>
<organism evidence="17 18">
    <name type="scientific">Peucedramus taeniatus</name>
    <name type="common">Olive warbler</name>
    <dbReference type="NCBI Taxonomy" id="135441"/>
    <lineage>
        <taxon>Eukaryota</taxon>
        <taxon>Metazoa</taxon>
        <taxon>Chordata</taxon>
        <taxon>Craniata</taxon>
        <taxon>Vertebrata</taxon>
        <taxon>Euteleostomi</taxon>
        <taxon>Archelosauria</taxon>
        <taxon>Archosauria</taxon>
        <taxon>Dinosauria</taxon>
        <taxon>Saurischia</taxon>
        <taxon>Theropoda</taxon>
        <taxon>Coelurosauria</taxon>
        <taxon>Aves</taxon>
        <taxon>Neognathae</taxon>
        <taxon>Neoaves</taxon>
        <taxon>Telluraves</taxon>
        <taxon>Australaves</taxon>
        <taxon>Passeriformes</taxon>
        <taxon>Passeroidea</taxon>
        <taxon>Fringillidae</taxon>
        <taxon>Peucedraminae</taxon>
        <taxon>Peucedramus</taxon>
    </lineage>
</organism>
<evidence type="ECO:0000256" key="9">
    <source>
        <dbReference type="ARBA" id="ARBA00024495"/>
    </source>
</evidence>
<dbReference type="InterPro" id="IPR000873">
    <property type="entry name" value="AMP-dep_synth/lig_dom"/>
</dbReference>
<proteinExistence type="inferred from homology"/>
<gene>
    <name evidence="17" type="primary">Acsl5</name>
    <name evidence="17" type="ORF">PEUTAE_R12095</name>
</gene>
<evidence type="ECO:0000256" key="2">
    <source>
        <dbReference type="ARBA" id="ARBA00022598"/>
    </source>
</evidence>
<comment type="catalytic activity">
    <reaction evidence="11">
        <text>(5Z,8Z,11Z,14Z)-eicosatetraenoate + ATP + CoA = (5Z,8Z,11Z,14Z)-eicosatetraenoyl-CoA + AMP + diphosphate</text>
        <dbReference type="Rhea" id="RHEA:19713"/>
        <dbReference type="ChEBI" id="CHEBI:30616"/>
        <dbReference type="ChEBI" id="CHEBI:32395"/>
        <dbReference type="ChEBI" id="CHEBI:33019"/>
        <dbReference type="ChEBI" id="CHEBI:57287"/>
        <dbReference type="ChEBI" id="CHEBI:57368"/>
        <dbReference type="ChEBI" id="CHEBI:456215"/>
        <dbReference type="EC" id="6.2.1.15"/>
    </reaction>
    <physiologicalReaction direction="left-to-right" evidence="11">
        <dbReference type="Rhea" id="RHEA:19714"/>
    </physiologicalReaction>
</comment>
<dbReference type="InterPro" id="IPR020845">
    <property type="entry name" value="AMP-binding_CS"/>
</dbReference>
<comment type="catalytic activity">
    <reaction evidence="7">
        <text>5-hydroxy-(6E,8Z,11Z,14Z)-eicosatetraenoate + ATP + CoA = 5-hydroxy-(6E,8Z,11Z,14Z)-eicosatetraenoyl-CoA + AMP + diphosphate</text>
        <dbReference type="Rhea" id="RHEA:52108"/>
        <dbReference type="ChEBI" id="CHEBI:30616"/>
        <dbReference type="ChEBI" id="CHEBI:33019"/>
        <dbReference type="ChEBI" id="CHEBI:57287"/>
        <dbReference type="ChEBI" id="CHEBI:65341"/>
        <dbReference type="ChEBI" id="CHEBI:136407"/>
        <dbReference type="ChEBI" id="CHEBI:456215"/>
    </reaction>
    <physiologicalReaction direction="left-to-right" evidence="7">
        <dbReference type="Rhea" id="RHEA:52109"/>
    </physiologicalReaction>
</comment>
<feature type="transmembrane region" description="Helical" evidence="15">
    <location>
        <begin position="12"/>
        <end position="32"/>
    </location>
</feature>
<evidence type="ECO:0000256" key="1">
    <source>
        <dbReference type="ARBA" id="ARBA00006432"/>
    </source>
</evidence>
<comment type="catalytic activity">
    <reaction evidence="10">
        <text>15-hydroxy-(5Z,8Z,11Z,13E)-eicosatetraenoate + ATP + CoA = 15-hydroxy-(5Z,8Z,11Z,13E)-eicosatetraenoyl-CoA + AMP + diphosphate</text>
        <dbReference type="Rhea" id="RHEA:52116"/>
        <dbReference type="ChEBI" id="CHEBI:30616"/>
        <dbReference type="ChEBI" id="CHEBI:33019"/>
        <dbReference type="ChEBI" id="CHEBI:57287"/>
        <dbReference type="ChEBI" id="CHEBI:78832"/>
        <dbReference type="ChEBI" id="CHEBI:136409"/>
        <dbReference type="ChEBI" id="CHEBI:456215"/>
    </reaction>
    <physiologicalReaction direction="left-to-right" evidence="10">
        <dbReference type="Rhea" id="RHEA:52117"/>
    </physiologicalReaction>
</comment>
<evidence type="ECO:0000256" key="11">
    <source>
        <dbReference type="ARBA" id="ARBA00024548"/>
    </source>
</evidence>
<protein>
    <recommendedName>
        <fullName evidence="14">Long-chain-fatty-acid--CoA ligase</fullName>
        <ecNumber evidence="14">6.2.1.3</ecNumber>
    </recommendedName>
</protein>
<evidence type="ECO:0000256" key="6">
    <source>
        <dbReference type="ARBA" id="ARBA00023098"/>
    </source>
</evidence>
<dbReference type="Pfam" id="PF00501">
    <property type="entry name" value="AMP-binding"/>
    <property type="match status" value="1"/>
</dbReference>
<evidence type="ECO:0000256" key="7">
    <source>
        <dbReference type="ARBA" id="ARBA00024469"/>
    </source>
</evidence>
<keyword evidence="2 14" id="KW-0436">Ligase</keyword>
<feature type="non-terminal residue" evidence="17">
    <location>
        <position position="683"/>
    </location>
</feature>
<evidence type="ECO:0000256" key="15">
    <source>
        <dbReference type="SAM" id="Phobius"/>
    </source>
</evidence>
<dbReference type="GO" id="GO:0016020">
    <property type="term" value="C:membrane"/>
    <property type="evidence" value="ECO:0007669"/>
    <property type="project" value="TreeGrafter"/>
</dbReference>
<keyword evidence="18" id="KW-1185">Reference proteome</keyword>
<comment type="catalytic activity">
    <reaction evidence="8">
        <text>a long-chain fatty acid + ATP + CoA = a long-chain fatty acyl-CoA + AMP + diphosphate</text>
        <dbReference type="Rhea" id="RHEA:15421"/>
        <dbReference type="ChEBI" id="CHEBI:30616"/>
        <dbReference type="ChEBI" id="CHEBI:33019"/>
        <dbReference type="ChEBI" id="CHEBI:57287"/>
        <dbReference type="ChEBI" id="CHEBI:57560"/>
        <dbReference type="ChEBI" id="CHEBI:83139"/>
        <dbReference type="ChEBI" id="CHEBI:456215"/>
        <dbReference type="EC" id="6.2.1.3"/>
    </reaction>
    <physiologicalReaction direction="left-to-right" evidence="8">
        <dbReference type="Rhea" id="RHEA:15422"/>
    </physiologicalReaction>
</comment>
<feature type="domain" description="AMP-dependent synthetase/ligase" evidence="16">
    <location>
        <begin position="102"/>
        <end position="505"/>
    </location>
</feature>
<keyword evidence="4 14" id="KW-0276">Fatty acid metabolism</keyword>
<sequence length="683" mass="75835">MIWILQVLFSPLPTPALISLIAFGAVIFLWVISRPKPLLPPVDLNKQSIGIEGGARRVALLTDNNLLSYYFEDAKTLYEVFQRGVSISGDGDCLGYRKPKQPYQWLTYKQVSDRTKYLGSGLLQKGCQPSPNQFIGIFAQNRPEWIISEYACYTYSMVAVPLYDTLGPEAIVYIVNKADISVVICDTPAKAEVLLKNCEDKKTSCLKIVVLMDLFDKELKDRGAKVGIEILSLQEVEELGRNNIREPVPPRPEDLSVVCFTSGTTGNPKGAMLTHQNVVSNAAAFLRCTENTIECTSSDVAISYLPLAHMFERVVQTVIYSCGAKVGFFQGDIKLLTDDMKTLKPTLFPVVPRLLNRIYDKIQSNANTPVKNFMLKFAVFMKMAEIKHGIIRNNSIWDKIVFKQIQENMGGRVRIMVTGAAPISPSVLTFLRAALGCQIFEGYGQTECSAGSTFSMPGDWTTGHVGAPLACNIIKLDDVEEMSYFSSNNEGEVCIKGPNVFKGYLKDPEKTAEAIDKDGWLHTGDIGKWLPNGTLKIIDRKKNIFKLAQGEYIAPEKIENVYIGSAPVAQVFVHGESLRSFLIGIVVPDAEMLPEFAAKLGVKGSFEELCKNPAVKKAILDDMIRLGREAGLKSFEQVKDLYIHTELFSVENGLLTPTLKAKRGDLVKRFQKEIEALYSSTQE</sequence>
<keyword evidence="15" id="KW-0812">Transmembrane</keyword>
<comment type="caution">
    <text evidence="17">The sequence shown here is derived from an EMBL/GenBank/DDBJ whole genome shotgun (WGS) entry which is preliminary data.</text>
</comment>
<dbReference type="InterPro" id="IPR045311">
    <property type="entry name" value="LC-FACS_euk"/>
</dbReference>
<dbReference type="InterPro" id="IPR042099">
    <property type="entry name" value="ANL_N_sf"/>
</dbReference>
<evidence type="ECO:0000256" key="12">
    <source>
        <dbReference type="ARBA" id="ARBA00024565"/>
    </source>
</evidence>
<reference evidence="17" key="1">
    <citation type="submission" date="2019-09" db="EMBL/GenBank/DDBJ databases">
        <title>Bird 10,000 Genomes (B10K) Project - Family phase.</title>
        <authorList>
            <person name="Zhang G."/>
        </authorList>
    </citation>
    <scope>NUCLEOTIDE SEQUENCE</scope>
    <source>
        <strain evidence="17">B10K-DU-002-52</strain>
        <tissue evidence="17">Muscle</tissue>
    </source>
</reference>
<comment type="catalytic activity">
    <reaction evidence="13">
        <text>hexadecanoate + ATP + CoA = hexadecanoyl-CoA + AMP + diphosphate</text>
        <dbReference type="Rhea" id="RHEA:30751"/>
        <dbReference type="ChEBI" id="CHEBI:7896"/>
        <dbReference type="ChEBI" id="CHEBI:30616"/>
        <dbReference type="ChEBI" id="CHEBI:33019"/>
        <dbReference type="ChEBI" id="CHEBI:57287"/>
        <dbReference type="ChEBI" id="CHEBI:57379"/>
        <dbReference type="ChEBI" id="CHEBI:456215"/>
    </reaction>
    <physiologicalReaction direction="left-to-right" evidence="13">
        <dbReference type="Rhea" id="RHEA:30752"/>
    </physiologicalReaction>
</comment>
<evidence type="ECO:0000256" key="4">
    <source>
        <dbReference type="ARBA" id="ARBA00022832"/>
    </source>
</evidence>
<dbReference type="AlphaFoldDB" id="A0A852F1V5"/>
<dbReference type="EC" id="6.2.1.3" evidence="14"/>
<keyword evidence="15" id="KW-1133">Transmembrane helix</keyword>
<accession>A0A852F1V5</accession>
<evidence type="ECO:0000313" key="18">
    <source>
        <dbReference type="Proteomes" id="UP000629713"/>
    </source>
</evidence>
<evidence type="ECO:0000256" key="10">
    <source>
        <dbReference type="ARBA" id="ARBA00024532"/>
    </source>
</evidence>
<dbReference type="GO" id="GO:0035338">
    <property type="term" value="P:long-chain fatty-acyl-CoA biosynthetic process"/>
    <property type="evidence" value="ECO:0007669"/>
    <property type="project" value="TreeGrafter"/>
</dbReference>
<comment type="function">
    <text evidence="14">Catalyzes the conversion of long-chain fatty acids to their active form acyl-CoAs for both synthesis of cellular lipids, and degradation via beta-oxidation.</text>
</comment>
<dbReference type="SUPFAM" id="SSF56801">
    <property type="entry name" value="Acetyl-CoA synthetase-like"/>
    <property type="match status" value="1"/>
</dbReference>